<keyword evidence="5" id="KW-1185">Reference proteome</keyword>
<accession>A0A1H3ZE24</accession>
<keyword evidence="3" id="KW-0012">Acyltransferase</keyword>
<keyword evidence="2 4" id="KW-0808">Transferase</keyword>
<dbReference type="Gene3D" id="2.160.10.10">
    <property type="entry name" value="Hexapeptide repeat proteins"/>
    <property type="match status" value="1"/>
</dbReference>
<keyword evidence="1" id="KW-0028">Amino-acid biosynthesis</keyword>
<evidence type="ECO:0000256" key="1">
    <source>
        <dbReference type="ARBA" id="ARBA00022605"/>
    </source>
</evidence>
<evidence type="ECO:0000313" key="4">
    <source>
        <dbReference type="EMBL" id="SEA21920.1"/>
    </source>
</evidence>
<dbReference type="OrthoDB" id="9801456at2"/>
<dbReference type="GO" id="GO:0008652">
    <property type="term" value="P:amino acid biosynthetic process"/>
    <property type="evidence" value="ECO:0007669"/>
    <property type="project" value="UniProtKB-KW"/>
</dbReference>
<evidence type="ECO:0000313" key="5">
    <source>
        <dbReference type="Proteomes" id="UP000198846"/>
    </source>
</evidence>
<proteinExistence type="predicted"/>
<protein>
    <submittedName>
        <fullName evidence="4">Serine O-acetyltransferase</fullName>
    </submittedName>
</protein>
<evidence type="ECO:0000256" key="2">
    <source>
        <dbReference type="ARBA" id="ARBA00022679"/>
    </source>
</evidence>
<dbReference type="InterPro" id="IPR011004">
    <property type="entry name" value="Trimer_LpxA-like_sf"/>
</dbReference>
<dbReference type="RefSeq" id="WP_092133585.1">
    <property type="nucleotide sequence ID" value="NZ_FNQK01000008.1"/>
</dbReference>
<dbReference type="InterPro" id="IPR042122">
    <property type="entry name" value="Ser_AcTrfase_N_sf"/>
</dbReference>
<dbReference type="InterPro" id="IPR045304">
    <property type="entry name" value="LbH_SAT"/>
</dbReference>
<gene>
    <name evidence="4" type="ORF">SAMN04487990_108105</name>
</gene>
<name>A0A1H3ZE24_BIZPA</name>
<organism evidence="4 5">
    <name type="scientific">Bizionia paragorgiae</name>
    <dbReference type="NCBI Taxonomy" id="283786"/>
    <lineage>
        <taxon>Bacteria</taxon>
        <taxon>Pseudomonadati</taxon>
        <taxon>Bacteroidota</taxon>
        <taxon>Flavobacteriia</taxon>
        <taxon>Flavobacteriales</taxon>
        <taxon>Flavobacteriaceae</taxon>
        <taxon>Bizionia</taxon>
    </lineage>
</organism>
<dbReference type="PANTHER" id="PTHR42811">
    <property type="entry name" value="SERINE ACETYLTRANSFERASE"/>
    <property type="match status" value="1"/>
</dbReference>
<dbReference type="STRING" id="283786.SAMN04487990_108105"/>
<dbReference type="GO" id="GO:0016746">
    <property type="term" value="F:acyltransferase activity"/>
    <property type="evidence" value="ECO:0007669"/>
    <property type="project" value="UniProtKB-KW"/>
</dbReference>
<reference evidence="4 5" key="1">
    <citation type="submission" date="2016-10" db="EMBL/GenBank/DDBJ databases">
        <authorList>
            <person name="de Groot N.N."/>
        </authorList>
    </citation>
    <scope>NUCLEOTIDE SEQUENCE [LARGE SCALE GENOMIC DNA]</scope>
    <source>
        <strain evidence="4 5">DSM 23842</strain>
    </source>
</reference>
<dbReference type="AlphaFoldDB" id="A0A1H3ZE24"/>
<dbReference type="SUPFAM" id="SSF51161">
    <property type="entry name" value="Trimeric LpxA-like enzymes"/>
    <property type="match status" value="1"/>
</dbReference>
<evidence type="ECO:0000256" key="3">
    <source>
        <dbReference type="ARBA" id="ARBA00023315"/>
    </source>
</evidence>
<dbReference type="InterPro" id="IPR053376">
    <property type="entry name" value="Serine_acetyltransferase"/>
</dbReference>
<sequence>MDHFKLIEAINKQKEDINVSMTLKLESQRFTQLLFKALFDRATHTEEALSELESLFVVIRDLACPHIAGKPCKRWDDFCLSIPHLFSSLKKDAATIYKNDPAADSIEEVYLAYPGFYAIAIYRMAREFYKLGLPLIPRLMTEYAHQLTGIDIHPGAQIGASFFIDHGTGVVIGETAEIQDNVKIYQGVTLGALKVKKQLKDVKRHPTIEKNVVIYANASILGGDTIIGENSIIGGNTWVTNSVGKNSIVLHTPTVEVITKKVK</sequence>
<dbReference type="EMBL" id="FNQK01000008">
    <property type="protein sequence ID" value="SEA21920.1"/>
    <property type="molecule type" value="Genomic_DNA"/>
</dbReference>
<dbReference type="CDD" id="cd03354">
    <property type="entry name" value="LbH_SAT"/>
    <property type="match status" value="1"/>
</dbReference>
<dbReference type="NCBIfam" id="NF041874">
    <property type="entry name" value="EPS_EpsC"/>
    <property type="match status" value="1"/>
</dbReference>
<dbReference type="Gene3D" id="1.10.3130.10">
    <property type="entry name" value="serine acetyltransferase, domain 1"/>
    <property type="match status" value="1"/>
</dbReference>
<dbReference type="Proteomes" id="UP000198846">
    <property type="component" value="Unassembled WGS sequence"/>
</dbReference>